<gene>
    <name evidence="1" type="ORF">AFUS01_LOCUS20865</name>
</gene>
<reference evidence="1" key="1">
    <citation type="submission" date="2021-06" db="EMBL/GenBank/DDBJ databases">
        <authorList>
            <person name="Hodson N. C."/>
            <person name="Mongue J. A."/>
            <person name="Jaron S. K."/>
        </authorList>
    </citation>
    <scope>NUCLEOTIDE SEQUENCE</scope>
</reference>
<name>A0A8J2K6A0_9HEXA</name>
<dbReference type="AlphaFoldDB" id="A0A8J2K6A0"/>
<protein>
    <submittedName>
        <fullName evidence="1">Uncharacterized protein</fullName>
    </submittedName>
</protein>
<dbReference type="Proteomes" id="UP000708208">
    <property type="component" value="Unassembled WGS sequence"/>
</dbReference>
<keyword evidence="2" id="KW-1185">Reference proteome</keyword>
<evidence type="ECO:0000313" key="1">
    <source>
        <dbReference type="EMBL" id="CAG7732344.1"/>
    </source>
</evidence>
<sequence length="43" mass="4957">MTDRTISARQFRRIVKRSVEDQIIDIIAKREKKIGGSVQDNLA</sequence>
<proteinExistence type="predicted"/>
<evidence type="ECO:0000313" key="2">
    <source>
        <dbReference type="Proteomes" id="UP000708208"/>
    </source>
</evidence>
<organism evidence="1 2">
    <name type="scientific">Allacma fusca</name>
    <dbReference type="NCBI Taxonomy" id="39272"/>
    <lineage>
        <taxon>Eukaryota</taxon>
        <taxon>Metazoa</taxon>
        <taxon>Ecdysozoa</taxon>
        <taxon>Arthropoda</taxon>
        <taxon>Hexapoda</taxon>
        <taxon>Collembola</taxon>
        <taxon>Symphypleona</taxon>
        <taxon>Sminthuridae</taxon>
        <taxon>Allacma</taxon>
    </lineage>
</organism>
<feature type="non-terminal residue" evidence="1">
    <location>
        <position position="43"/>
    </location>
</feature>
<dbReference type="EMBL" id="CAJVCH010229153">
    <property type="protein sequence ID" value="CAG7732344.1"/>
    <property type="molecule type" value="Genomic_DNA"/>
</dbReference>
<accession>A0A8J2K6A0</accession>
<comment type="caution">
    <text evidence="1">The sequence shown here is derived from an EMBL/GenBank/DDBJ whole genome shotgun (WGS) entry which is preliminary data.</text>
</comment>